<organism evidence="2 3">
    <name type="scientific">Actinomadura citrea</name>
    <dbReference type="NCBI Taxonomy" id="46158"/>
    <lineage>
        <taxon>Bacteria</taxon>
        <taxon>Bacillati</taxon>
        <taxon>Actinomycetota</taxon>
        <taxon>Actinomycetes</taxon>
        <taxon>Streptosporangiales</taxon>
        <taxon>Thermomonosporaceae</taxon>
        <taxon>Actinomadura</taxon>
    </lineage>
</organism>
<protein>
    <submittedName>
        <fullName evidence="2">Uncharacterized protein</fullName>
    </submittedName>
</protein>
<evidence type="ECO:0000313" key="2">
    <source>
        <dbReference type="EMBL" id="NYE13883.1"/>
    </source>
</evidence>
<dbReference type="Proteomes" id="UP000591272">
    <property type="component" value="Unassembled WGS sequence"/>
</dbReference>
<name>A0A7Y9KFD9_9ACTN</name>
<sequence>MITPDRFRPSRGGGRIRPRDRRATMNPFGNRAKGNEWAMTGIDNA</sequence>
<reference evidence="2 3" key="1">
    <citation type="submission" date="2020-07" db="EMBL/GenBank/DDBJ databases">
        <title>Sequencing the genomes of 1000 actinobacteria strains.</title>
        <authorList>
            <person name="Klenk H.-P."/>
        </authorList>
    </citation>
    <scope>NUCLEOTIDE SEQUENCE [LARGE SCALE GENOMIC DNA]</scope>
    <source>
        <strain evidence="2 3">DSM 43461</strain>
    </source>
</reference>
<keyword evidence="3" id="KW-1185">Reference proteome</keyword>
<accession>A0A7Y9KFD9</accession>
<dbReference type="EMBL" id="JACCBT010000001">
    <property type="protein sequence ID" value="NYE13883.1"/>
    <property type="molecule type" value="Genomic_DNA"/>
</dbReference>
<dbReference type="AlphaFoldDB" id="A0A7Y9KFD9"/>
<feature type="region of interest" description="Disordered" evidence="1">
    <location>
        <begin position="1"/>
        <end position="45"/>
    </location>
</feature>
<gene>
    <name evidence="2" type="ORF">BJ999_004179</name>
</gene>
<evidence type="ECO:0000313" key="3">
    <source>
        <dbReference type="Proteomes" id="UP000591272"/>
    </source>
</evidence>
<comment type="caution">
    <text evidence="2">The sequence shown here is derived from an EMBL/GenBank/DDBJ whole genome shotgun (WGS) entry which is preliminary data.</text>
</comment>
<proteinExistence type="predicted"/>
<evidence type="ECO:0000256" key="1">
    <source>
        <dbReference type="SAM" id="MobiDB-lite"/>
    </source>
</evidence>